<keyword evidence="1" id="KW-0418">Kinase</keyword>
<sequence>MKLKVELALACVISLIWFQQGLCVWLTNLHCKATLLGAQFPSNHLVADEFSDTSGISNWECTCSALNPGNQTLFKSNCSRSCDCSPVEPSGDRWRCLCATDGFPKVAGSNHDTSCFTACNCTAGMFFKL</sequence>
<organism evidence="1 2">
    <name type="scientific">Corchorus olitorius</name>
    <dbReference type="NCBI Taxonomy" id="93759"/>
    <lineage>
        <taxon>Eukaryota</taxon>
        <taxon>Viridiplantae</taxon>
        <taxon>Streptophyta</taxon>
        <taxon>Embryophyta</taxon>
        <taxon>Tracheophyta</taxon>
        <taxon>Spermatophyta</taxon>
        <taxon>Magnoliopsida</taxon>
        <taxon>eudicotyledons</taxon>
        <taxon>Gunneridae</taxon>
        <taxon>Pentapetalae</taxon>
        <taxon>rosids</taxon>
        <taxon>malvids</taxon>
        <taxon>Malvales</taxon>
        <taxon>Malvaceae</taxon>
        <taxon>Grewioideae</taxon>
        <taxon>Apeibeae</taxon>
        <taxon>Corchorus</taxon>
    </lineage>
</organism>
<dbReference type="Proteomes" id="UP000187203">
    <property type="component" value="Unassembled WGS sequence"/>
</dbReference>
<evidence type="ECO:0000313" key="1">
    <source>
        <dbReference type="EMBL" id="OMO91528.1"/>
    </source>
</evidence>
<comment type="caution">
    <text evidence="1">The sequence shown here is derived from an EMBL/GenBank/DDBJ whole genome shotgun (WGS) entry which is preliminary data.</text>
</comment>
<protein>
    <submittedName>
        <fullName evidence="1">Kinase</fullName>
    </submittedName>
</protein>
<proteinExistence type="predicted"/>
<evidence type="ECO:0000313" key="2">
    <source>
        <dbReference type="Proteomes" id="UP000187203"/>
    </source>
</evidence>
<dbReference type="OrthoDB" id="1890790at2759"/>
<reference evidence="2" key="1">
    <citation type="submission" date="2013-09" db="EMBL/GenBank/DDBJ databases">
        <title>Corchorus olitorius genome sequencing.</title>
        <authorList>
            <person name="Alam M."/>
            <person name="Haque M.S."/>
            <person name="Islam M.S."/>
            <person name="Emdad E.M."/>
            <person name="Islam M.M."/>
            <person name="Ahmed B."/>
            <person name="Halim A."/>
            <person name="Hossen Q.M.M."/>
            <person name="Hossain M.Z."/>
            <person name="Ahmed R."/>
            <person name="Khan M.M."/>
            <person name="Islam R."/>
            <person name="Rashid M.M."/>
            <person name="Khan S.A."/>
            <person name="Rahman M.S."/>
            <person name="Alam M."/>
            <person name="Yahiya A.S."/>
            <person name="Khan M.S."/>
            <person name="Azam M.S."/>
            <person name="Haque T."/>
            <person name="Lashkar M.Z.H."/>
            <person name="Akhand A.I."/>
            <person name="Morshed G."/>
            <person name="Roy S."/>
            <person name="Uddin K.S."/>
            <person name="Rabeya T."/>
            <person name="Hossain A.S."/>
            <person name="Chowdhury A."/>
            <person name="Snigdha A.R."/>
            <person name="Mortoza M.S."/>
            <person name="Matin S.A."/>
            <person name="Hoque S.M.E."/>
            <person name="Islam M.K."/>
            <person name="Roy D.K."/>
            <person name="Haider R."/>
            <person name="Moosa M.M."/>
            <person name="Elias S.M."/>
            <person name="Hasan A.M."/>
            <person name="Jahan S."/>
            <person name="Shafiuddin M."/>
            <person name="Mahmood N."/>
            <person name="Shommy N.S."/>
        </authorList>
    </citation>
    <scope>NUCLEOTIDE SEQUENCE [LARGE SCALE GENOMIC DNA]</scope>
    <source>
        <strain evidence="2">cv. O-4</strain>
    </source>
</reference>
<dbReference type="AlphaFoldDB" id="A0A1R3J9K7"/>
<dbReference type="EMBL" id="AWUE01016445">
    <property type="protein sequence ID" value="OMO91528.1"/>
    <property type="molecule type" value="Genomic_DNA"/>
</dbReference>
<dbReference type="STRING" id="93759.A0A1R3J9K7"/>
<keyword evidence="2" id="KW-1185">Reference proteome</keyword>
<dbReference type="GO" id="GO:0016301">
    <property type="term" value="F:kinase activity"/>
    <property type="evidence" value="ECO:0007669"/>
    <property type="project" value="UniProtKB-KW"/>
</dbReference>
<name>A0A1R3J9K7_9ROSI</name>
<accession>A0A1R3J9K7</accession>
<keyword evidence="1" id="KW-0808">Transferase</keyword>
<gene>
    <name evidence="1" type="ORF">COLO4_18308</name>
</gene>